<dbReference type="SUPFAM" id="SSF81324">
    <property type="entry name" value="Voltage-gated potassium channels"/>
    <property type="match status" value="2"/>
</dbReference>
<keyword evidence="8" id="KW-0677">Repeat</keyword>
<comment type="subunit">
    <text evidence="3">Homodimer.</text>
</comment>
<evidence type="ECO:0000256" key="8">
    <source>
        <dbReference type="ARBA" id="ARBA00022737"/>
    </source>
</evidence>
<keyword evidence="10" id="KW-0106">Calcium</keyword>
<evidence type="ECO:0000256" key="16">
    <source>
        <dbReference type="SAM" id="Phobius"/>
    </source>
</evidence>
<dbReference type="InterPro" id="IPR018247">
    <property type="entry name" value="EF_Hand_1_Ca_BS"/>
</dbReference>
<accession>A0A5C7HC64</accession>
<keyword evidence="7" id="KW-0479">Metal-binding</keyword>
<evidence type="ECO:0000256" key="7">
    <source>
        <dbReference type="ARBA" id="ARBA00022723"/>
    </source>
</evidence>
<organism evidence="18 19">
    <name type="scientific">Acer yangbiense</name>
    <dbReference type="NCBI Taxonomy" id="1000413"/>
    <lineage>
        <taxon>Eukaryota</taxon>
        <taxon>Viridiplantae</taxon>
        <taxon>Streptophyta</taxon>
        <taxon>Embryophyta</taxon>
        <taxon>Tracheophyta</taxon>
        <taxon>Spermatophyta</taxon>
        <taxon>Magnoliopsida</taxon>
        <taxon>eudicotyledons</taxon>
        <taxon>Gunneridae</taxon>
        <taxon>Pentapetalae</taxon>
        <taxon>rosids</taxon>
        <taxon>malvids</taxon>
        <taxon>Sapindales</taxon>
        <taxon>Sapindaceae</taxon>
        <taxon>Hippocastanoideae</taxon>
        <taxon>Acereae</taxon>
        <taxon>Acer</taxon>
    </lineage>
</organism>
<dbReference type="GO" id="GO:0015271">
    <property type="term" value="F:outward rectifier potassium channel activity"/>
    <property type="evidence" value="ECO:0007669"/>
    <property type="project" value="TreeGrafter"/>
</dbReference>
<dbReference type="PANTHER" id="PTHR11003">
    <property type="entry name" value="POTASSIUM CHANNEL, SUBFAMILY K"/>
    <property type="match status" value="1"/>
</dbReference>
<feature type="transmembrane region" description="Helical" evidence="16">
    <location>
        <begin position="412"/>
        <end position="431"/>
    </location>
</feature>
<evidence type="ECO:0000256" key="3">
    <source>
        <dbReference type="ARBA" id="ARBA00011738"/>
    </source>
</evidence>
<dbReference type="InterPro" id="IPR011992">
    <property type="entry name" value="EF-hand-dom_pair"/>
</dbReference>
<evidence type="ECO:0000256" key="4">
    <source>
        <dbReference type="ARBA" id="ARBA00022448"/>
    </source>
</evidence>
<evidence type="ECO:0000256" key="5">
    <source>
        <dbReference type="ARBA" id="ARBA00022538"/>
    </source>
</evidence>
<gene>
    <name evidence="18" type="ORF">EZV62_019810</name>
</gene>
<dbReference type="GO" id="GO:0046872">
    <property type="term" value="F:metal ion binding"/>
    <property type="evidence" value="ECO:0007669"/>
    <property type="project" value="UniProtKB-KW"/>
</dbReference>
<proteinExistence type="inferred from homology"/>
<feature type="domain" description="Potassium channel" evidence="17">
    <location>
        <begin position="364"/>
        <end position="432"/>
    </location>
</feature>
<evidence type="ECO:0000256" key="9">
    <source>
        <dbReference type="ARBA" id="ARBA00022826"/>
    </source>
</evidence>
<dbReference type="GO" id="GO:0022841">
    <property type="term" value="F:potassium ion leak channel activity"/>
    <property type="evidence" value="ECO:0007669"/>
    <property type="project" value="TreeGrafter"/>
</dbReference>
<dbReference type="Proteomes" id="UP000323000">
    <property type="component" value="Chromosome 9"/>
</dbReference>
<feature type="transmembrane region" description="Helical" evidence="16">
    <location>
        <begin position="357"/>
        <end position="378"/>
    </location>
</feature>
<evidence type="ECO:0000256" key="6">
    <source>
        <dbReference type="ARBA" id="ARBA00022692"/>
    </source>
</evidence>
<keyword evidence="15" id="KW-0407">Ion channel</keyword>
<keyword evidence="4" id="KW-0813">Transport</keyword>
<evidence type="ECO:0000256" key="12">
    <source>
        <dbReference type="ARBA" id="ARBA00022989"/>
    </source>
</evidence>
<dbReference type="PANTHER" id="PTHR11003:SF303">
    <property type="entry name" value="OS01G0696100 PROTEIN"/>
    <property type="match status" value="1"/>
</dbReference>
<dbReference type="FunFam" id="1.10.287.70:FF:000138">
    <property type="entry name" value="Two-pore potassium channel 2-like"/>
    <property type="match status" value="1"/>
</dbReference>
<sequence length="516" mass="57684">MHRSEKLYLVSAIQHTSNCERCTYFQMVQVMFSLAEQSACKWASSFALSMHASYCAALLSFWVLEILGAAKKLYPQVSRSTKQRKGATVRLAVLCSLSEQPIKTKTKSGNAIDLQFYTCKFNMDEPFLSITRQDEGTSTVPTSVKREFPSVGFLDLGTPRRQSTAHLITNDAIIPIISTPKTPSYANLIANLNKKRQITRRSHSAPSLFTHDREAFPDSLDPRPPRKSTPLIVKQAFIGLVVYLIIGIVIFWSTCEGFKGTTTVEPVDALYFIVVTLCTIGYGDIVPNTTFTKLFTCAFILVGFGFVDILLNGLVAYICDRQEAVFLSTVDENRFNTMVRTYMIDKEKGRMRIRIKVCLALGVVIGCIAIGTIAVHFLEGLNWVDSFYLSVTSVTTVGYGDYAFATVRGRCFAILWLLVSTLAVARAFLYLTELRIDKRNRLIAKWVLQKKMTLGDLVAADLDNDGSISKSEFVIYKLKEMGKIAEKDILQICNQFDMIDDSKCGKITVADLMNAE</sequence>
<keyword evidence="6 16" id="KW-0812">Transmembrane</keyword>
<dbReference type="PRINTS" id="PR01333">
    <property type="entry name" value="2POREKCHANEL"/>
</dbReference>
<evidence type="ECO:0000259" key="17">
    <source>
        <dbReference type="Pfam" id="PF07885"/>
    </source>
</evidence>
<dbReference type="Gene3D" id="1.10.287.70">
    <property type="match status" value="2"/>
</dbReference>
<feature type="transmembrane region" description="Helical" evidence="16">
    <location>
        <begin position="298"/>
        <end position="319"/>
    </location>
</feature>
<keyword evidence="19" id="KW-1185">Reference proteome</keyword>
<evidence type="ECO:0000256" key="15">
    <source>
        <dbReference type="ARBA" id="ARBA00023303"/>
    </source>
</evidence>
<keyword evidence="12 16" id="KW-1133">Transmembrane helix</keyword>
<evidence type="ECO:0000256" key="10">
    <source>
        <dbReference type="ARBA" id="ARBA00022837"/>
    </source>
</evidence>
<keyword evidence="9" id="KW-0631">Potassium channel</keyword>
<keyword evidence="11" id="KW-0630">Potassium</keyword>
<feature type="domain" description="Potassium channel" evidence="17">
    <location>
        <begin position="240"/>
        <end position="317"/>
    </location>
</feature>
<feature type="transmembrane region" description="Helical" evidence="16">
    <location>
        <begin position="231"/>
        <end position="252"/>
    </location>
</feature>
<keyword evidence="5" id="KW-0633">Potassium transport</keyword>
<evidence type="ECO:0000256" key="13">
    <source>
        <dbReference type="ARBA" id="ARBA00023065"/>
    </source>
</evidence>
<evidence type="ECO:0000313" key="19">
    <source>
        <dbReference type="Proteomes" id="UP000323000"/>
    </source>
</evidence>
<dbReference type="SUPFAM" id="SSF47473">
    <property type="entry name" value="EF-hand"/>
    <property type="match status" value="1"/>
</dbReference>
<dbReference type="InterPro" id="IPR013099">
    <property type="entry name" value="K_chnl_dom"/>
</dbReference>
<comment type="similarity">
    <text evidence="2">Belongs to the two pore domain potassium channel (TC 1.A.1.7) family.</text>
</comment>
<reference evidence="19" key="1">
    <citation type="journal article" date="2019" name="Gigascience">
        <title>De novo genome assembly of the endangered Acer yangbiense, a plant species with extremely small populations endemic to Yunnan Province, China.</title>
        <authorList>
            <person name="Yang J."/>
            <person name="Wariss H.M."/>
            <person name="Tao L."/>
            <person name="Zhang R."/>
            <person name="Yun Q."/>
            <person name="Hollingsworth P."/>
            <person name="Dao Z."/>
            <person name="Luo G."/>
            <person name="Guo H."/>
            <person name="Ma Y."/>
            <person name="Sun W."/>
        </authorList>
    </citation>
    <scope>NUCLEOTIDE SEQUENCE [LARGE SCALE GENOMIC DNA]</scope>
    <source>
        <strain evidence="19">cv. Malutang</strain>
    </source>
</reference>
<dbReference type="FunFam" id="1.10.287.70:FF:000102">
    <property type="entry name" value="Two-pore potassium channel 3"/>
    <property type="match status" value="1"/>
</dbReference>
<dbReference type="AlphaFoldDB" id="A0A5C7HC64"/>
<evidence type="ECO:0000256" key="1">
    <source>
        <dbReference type="ARBA" id="ARBA00004141"/>
    </source>
</evidence>
<evidence type="ECO:0000313" key="18">
    <source>
        <dbReference type="EMBL" id="TXG54554.1"/>
    </source>
</evidence>
<keyword evidence="14 16" id="KW-0472">Membrane</keyword>
<protein>
    <recommendedName>
        <fullName evidence="17">Potassium channel domain-containing protein</fullName>
    </recommendedName>
</protein>
<comment type="subcellular location">
    <subcellularLocation>
        <location evidence="1">Membrane</location>
        <topology evidence="1">Multi-pass membrane protein</topology>
    </subcellularLocation>
</comment>
<dbReference type="InterPro" id="IPR003280">
    <property type="entry name" value="2pore_dom_K_chnl"/>
</dbReference>
<dbReference type="PROSITE" id="PS00018">
    <property type="entry name" value="EF_HAND_1"/>
    <property type="match status" value="1"/>
</dbReference>
<evidence type="ECO:0000256" key="11">
    <source>
        <dbReference type="ARBA" id="ARBA00022958"/>
    </source>
</evidence>
<dbReference type="Pfam" id="PF07885">
    <property type="entry name" value="Ion_trans_2"/>
    <property type="match status" value="2"/>
</dbReference>
<dbReference type="GO" id="GO:0009705">
    <property type="term" value="C:plant-type vacuole membrane"/>
    <property type="evidence" value="ECO:0007669"/>
    <property type="project" value="TreeGrafter"/>
</dbReference>
<dbReference type="OrthoDB" id="415460at2759"/>
<dbReference type="GO" id="GO:0005886">
    <property type="term" value="C:plasma membrane"/>
    <property type="evidence" value="ECO:0007669"/>
    <property type="project" value="TreeGrafter"/>
</dbReference>
<evidence type="ECO:0000256" key="2">
    <source>
        <dbReference type="ARBA" id="ARBA00010159"/>
    </source>
</evidence>
<keyword evidence="13" id="KW-0406">Ion transport</keyword>
<comment type="caution">
    <text evidence="18">The sequence shown here is derived from an EMBL/GenBank/DDBJ whole genome shotgun (WGS) entry which is preliminary data.</text>
</comment>
<dbReference type="EMBL" id="VAHF01000009">
    <property type="protein sequence ID" value="TXG54554.1"/>
    <property type="molecule type" value="Genomic_DNA"/>
</dbReference>
<name>A0A5C7HC64_9ROSI</name>
<evidence type="ECO:0000256" key="14">
    <source>
        <dbReference type="ARBA" id="ARBA00023136"/>
    </source>
</evidence>
<dbReference type="GO" id="GO:0030322">
    <property type="term" value="P:stabilization of membrane potential"/>
    <property type="evidence" value="ECO:0007669"/>
    <property type="project" value="TreeGrafter"/>
</dbReference>